<dbReference type="AlphaFoldDB" id="A0A1G9KZM1"/>
<organism evidence="4 5">
    <name type="scientific">Modicisalibacter muralis</name>
    <dbReference type="NCBI Taxonomy" id="119000"/>
    <lineage>
        <taxon>Bacteria</taxon>
        <taxon>Pseudomonadati</taxon>
        <taxon>Pseudomonadota</taxon>
        <taxon>Gammaproteobacteria</taxon>
        <taxon>Oceanospirillales</taxon>
        <taxon>Halomonadaceae</taxon>
        <taxon>Modicisalibacter</taxon>
    </lineage>
</organism>
<dbReference type="Proteomes" id="UP000198654">
    <property type="component" value="Unassembled WGS sequence"/>
</dbReference>
<feature type="signal peptide" evidence="2">
    <location>
        <begin position="1"/>
        <end position="27"/>
    </location>
</feature>
<keyword evidence="2" id="KW-0732">Signal</keyword>
<feature type="coiled-coil region" evidence="1">
    <location>
        <begin position="37"/>
        <end position="120"/>
    </location>
</feature>
<evidence type="ECO:0000259" key="3">
    <source>
        <dbReference type="Pfam" id="PF01551"/>
    </source>
</evidence>
<name>A0A1G9KZM1_9GAMM</name>
<dbReference type="FunFam" id="2.70.70.10:FF:000003">
    <property type="entry name" value="Murein hydrolase activator EnvC"/>
    <property type="match status" value="1"/>
</dbReference>
<evidence type="ECO:0000256" key="1">
    <source>
        <dbReference type="SAM" id="Coils"/>
    </source>
</evidence>
<protein>
    <submittedName>
        <fullName evidence="4">Septal ring factor EnvC, activator of murein hydrolases AmiA and AmiB</fullName>
    </submittedName>
</protein>
<evidence type="ECO:0000313" key="4">
    <source>
        <dbReference type="EMBL" id="SDL55026.1"/>
    </source>
</evidence>
<feature type="domain" description="M23ase beta-sheet core" evidence="3">
    <location>
        <begin position="291"/>
        <end position="383"/>
    </location>
</feature>
<dbReference type="InterPro" id="IPR050570">
    <property type="entry name" value="Cell_wall_metabolism_enzyme"/>
</dbReference>
<dbReference type="InterPro" id="IPR016047">
    <property type="entry name" value="M23ase_b-sheet_dom"/>
</dbReference>
<dbReference type="EMBL" id="FNGI01000004">
    <property type="protein sequence ID" value="SDL55026.1"/>
    <property type="molecule type" value="Genomic_DNA"/>
</dbReference>
<dbReference type="InterPro" id="IPR011055">
    <property type="entry name" value="Dup_hybrid_motif"/>
</dbReference>
<reference evidence="4 5" key="1">
    <citation type="submission" date="2016-10" db="EMBL/GenBank/DDBJ databases">
        <authorList>
            <person name="de Groot N.N."/>
        </authorList>
    </citation>
    <scope>NUCLEOTIDE SEQUENCE [LARGE SCALE GENOMIC DNA]</scope>
    <source>
        <strain evidence="4 5">DSM 14789</strain>
    </source>
</reference>
<dbReference type="SUPFAM" id="SSF51261">
    <property type="entry name" value="Duplicated hybrid motif"/>
    <property type="match status" value="1"/>
</dbReference>
<dbReference type="Pfam" id="PF01551">
    <property type="entry name" value="Peptidase_M23"/>
    <property type="match status" value="1"/>
</dbReference>
<keyword evidence="5" id="KW-1185">Reference proteome</keyword>
<evidence type="ECO:0000256" key="2">
    <source>
        <dbReference type="SAM" id="SignalP"/>
    </source>
</evidence>
<dbReference type="GO" id="GO:0004222">
    <property type="term" value="F:metalloendopeptidase activity"/>
    <property type="evidence" value="ECO:0007669"/>
    <property type="project" value="TreeGrafter"/>
</dbReference>
<dbReference type="RefSeq" id="WP_245704164.1">
    <property type="nucleotide sequence ID" value="NZ_FNGI01000004.1"/>
</dbReference>
<keyword evidence="4" id="KW-0378">Hydrolase</keyword>
<dbReference type="STRING" id="119000.SAMN05661010_01962"/>
<keyword evidence="1" id="KW-0175">Coiled coil</keyword>
<dbReference type="Gene3D" id="6.10.250.3150">
    <property type="match status" value="1"/>
</dbReference>
<dbReference type="PANTHER" id="PTHR21666:SF270">
    <property type="entry name" value="MUREIN HYDROLASE ACTIVATOR ENVC"/>
    <property type="match status" value="1"/>
</dbReference>
<dbReference type="CDD" id="cd12797">
    <property type="entry name" value="M23_peptidase"/>
    <property type="match status" value="1"/>
</dbReference>
<feature type="chain" id="PRO_5011770367" evidence="2">
    <location>
        <begin position="28"/>
        <end position="390"/>
    </location>
</feature>
<sequence>MLRESRQRGSALVLTALLTLCAPLAQAHAQSQDTPSASDAEARVNALSADIQALAARLEETGEARSDASRALEEVEIALGETHQRLDALHAERRRLDDEIATLEERRAELEAQQAEQIEALRVQLDALYRLGAAPQLKLLLNQDDPARLDRMQSYLNYLARARNERLEALARLDARLAENRAELDARRKRLVSLAGELNAQSVALAERMRERAALVAKLDDRYSDEQARLEQLNRNRAHAEQVLDQIREQLARLEQPPPSTAIAETQGELPWPVQGDVVSSFGNGEGINRNGLVIAADEGSAVRAIHPGRVVFANWMRGFGNLLIIDHGDDIMSLYAHVQHFNVAVGERVKRDEIIAAVGMTGGRSRPALYFEVRRGGEPIDPAQWIGQR</sequence>
<accession>A0A1G9KZM1</accession>
<feature type="coiled-coil region" evidence="1">
    <location>
        <begin position="216"/>
        <end position="250"/>
    </location>
</feature>
<proteinExistence type="predicted"/>
<dbReference type="Gene3D" id="2.70.70.10">
    <property type="entry name" value="Glucose Permease (Domain IIA)"/>
    <property type="match status" value="1"/>
</dbReference>
<dbReference type="PANTHER" id="PTHR21666">
    <property type="entry name" value="PEPTIDASE-RELATED"/>
    <property type="match status" value="1"/>
</dbReference>
<evidence type="ECO:0000313" key="5">
    <source>
        <dbReference type="Proteomes" id="UP000198654"/>
    </source>
</evidence>
<gene>
    <name evidence="4" type="ORF">SAMN05661010_01962</name>
</gene>